<dbReference type="Gene3D" id="3.40.190.10">
    <property type="entry name" value="Periplasmic binding protein-like II"/>
    <property type="match status" value="2"/>
</dbReference>
<dbReference type="Proteomes" id="UP000063964">
    <property type="component" value="Chromosome"/>
</dbReference>
<dbReference type="AlphaFoldDB" id="A0A0X8JPI4"/>
<name>A0A0X8JPI4_9BACT</name>
<dbReference type="EMBL" id="CP014230">
    <property type="protein sequence ID" value="AMD92482.1"/>
    <property type="molecule type" value="Genomic_DNA"/>
</dbReference>
<dbReference type="KEGG" id="doa:AXF15_04735"/>
<gene>
    <name evidence="1" type="ORF">AXF15_04735</name>
</gene>
<protein>
    <recommendedName>
        <fullName evidence="3">Phosphonate ABC transporter substrate-binding protein</fullName>
    </recommendedName>
</protein>
<accession>A0A0X8JPI4</accession>
<dbReference type="SUPFAM" id="SSF53850">
    <property type="entry name" value="Periplasmic binding protein-like II"/>
    <property type="match status" value="1"/>
</dbReference>
<evidence type="ECO:0000313" key="2">
    <source>
        <dbReference type="Proteomes" id="UP000063964"/>
    </source>
</evidence>
<reference evidence="2" key="1">
    <citation type="submission" date="2016-02" db="EMBL/GenBank/DDBJ databases">
        <authorList>
            <person name="Holder M.E."/>
            <person name="Ajami N.J."/>
            <person name="Petrosino J.F."/>
        </authorList>
    </citation>
    <scope>NUCLEOTIDE SEQUENCE [LARGE SCALE GENOMIC DNA]</scope>
    <source>
        <strain evidence="2">DSM 12838</strain>
    </source>
</reference>
<dbReference type="STRING" id="888061.AXF15_04735"/>
<sequence>MGHKHMTIRFAHKIAFFRLAALSVGLAMLPLYLLWPVSPAPPTDAEINLPTYGSAPPLRQELPIYRFAVHPLHNPQRLFVNFQPIIDIINREAKDFSVRLIAARDYQSFEKRILMQEFDLILGNPLQTVWSLGYGYRVVGKMGDDDRFYGIIIARDDFVPTNAAALVGYNMVFPAPTALAATLMPRLYLHEQGADFSQINIIYSGSQESAIMNVYLGKADLAGTWPMPWELFLKERPELGRRLHVVWRTPPLVNNGIAIRTSMPEAHVQHIMNILLGLPASPEGRAILQRLSISGFKASNNDDYVKPVRNFMECYRKAFPNEEQYLDERQQS</sequence>
<dbReference type="PANTHER" id="PTHR35841:SF1">
    <property type="entry name" value="PHOSPHONATES-BINDING PERIPLASMIC PROTEIN"/>
    <property type="match status" value="1"/>
</dbReference>
<dbReference type="Pfam" id="PF12974">
    <property type="entry name" value="Phosphonate-bd"/>
    <property type="match status" value="1"/>
</dbReference>
<evidence type="ECO:0000313" key="1">
    <source>
        <dbReference type="EMBL" id="AMD92482.1"/>
    </source>
</evidence>
<organism evidence="1 2">
    <name type="scientific">Desulfomicrobium orale DSM 12838</name>
    <dbReference type="NCBI Taxonomy" id="888061"/>
    <lineage>
        <taxon>Bacteria</taxon>
        <taxon>Pseudomonadati</taxon>
        <taxon>Thermodesulfobacteriota</taxon>
        <taxon>Desulfovibrionia</taxon>
        <taxon>Desulfovibrionales</taxon>
        <taxon>Desulfomicrobiaceae</taxon>
        <taxon>Desulfomicrobium</taxon>
    </lineage>
</organism>
<dbReference type="PANTHER" id="PTHR35841">
    <property type="entry name" value="PHOSPHONATES-BINDING PERIPLASMIC PROTEIN"/>
    <property type="match status" value="1"/>
</dbReference>
<proteinExistence type="predicted"/>
<evidence type="ECO:0008006" key="3">
    <source>
        <dbReference type="Google" id="ProtNLM"/>
    </source>
</evidence>
<keyword evidence="2" id="KW-1185">Reference proteome</keyword>